<evidence type="ECO:0000313" key="5">
    <source>
        <dbReference type="EMBL" id="TFV96689.1"/>
    </source>
</evidence>
<dbReference type="Proteomes" id="UP000298127">
    <property type="component" value="Unassembled WGS sequence"/>
</dbReference>
<protein>
    <submittedName>
        <fullName evidence="5">FHA domain-containing protein</fullName>
    </submittedName>
</protein>
<name>A0A4Y9QW45_9MICO</name>
<keyword evidence="3" id="KW-0472">Membrane</keyword>
<evidence type="ECO:0000256" key="2">
    <source>
        <dbReference type="SAM" id="MobiDB-lite"/>
    </source>
</evidence>
<comment type="caution">
    <text evidence="5">The sequence shown here is derived from an EMBL/GenBank/DDBJ whole genome shotgun (WGS) entry which is preliminary data.</text>
</comment>
<keyword evidence="3" id="KW-1133">Transmembrane helix</keyword>
<feature type="compositionally biased region" description="Low complexity" evidence="2">
    <location>
        <begin position="226"/>
        <end position="237"/>
    </location>
</feature>
<feature type="compositionally biased region" description="Pro residues" evidence="2">
    <location>
        <begin position="336"/>
        <end position="352"/>
    </location>
</feature>
<dbReference type="RefSeq" id="WP_135120662.1">
    <property type="nucleotide sequence ID" value="NZ_SPQZ01000004.1"/>
</dbReference>
<dbReference type="InterPro" id="IPR008984">
    <property type="entry name" value="SMAD_FHA_dom_sf"/>
</dbReference>
<feature type="domain" description="FHA" evidence="4">
    <location>
        <begin position="420"/>
        <end position="472"/>
    </location>
</feature>
<gene>
    <name evidence="5" type="ORF">E4M00_11415</name>
</gene>
<dbReference type="Pfam" id="PF00498">
    <property type="entry name" value="FHA"/>
    <property type="match status" value="1"/>
</dbReference>
<keyword evidence="6" id="KW-1185">Reference proteome</keyword>
<dbReference type="EMBL" id="SPQZ01000004">
    <property type="protein sequence ID" value="TFV96689.1"/>
    <property type="molecule type" value="Genomic_DNA"/>
</dbReference>
<dbReference type="Pfam" id="PF18936">
    <property type="entry name" value="DUF5684"/>
    <property type="match status" value="1"/>
</dbReference>
<feature type="transmembrane region" description="Helical" evidence="3">
    <location>
        <begin position="69"/>
        <end position="93"/>
    </location>
</feature>
<keyword evidence="1" id="KW-0597">Phosphoprotein</keyword>
<feature type="region of interest" description="Disordered" evidence="2">
    <location>
        <begin position="226"/>
        <end position="255"/>
    </location>
</feature>
<evidence type="ECO:0000259" key="4">
    <source>
        <dbReference type="PROSITE" id="PS50006"/>
    </source>
</evidence>
<dbReference type="InterPro" id="IPR043739">
    <property type="entry name" value="DUF5684"/>
</dbReference>
<keyword evidence="3" id="KW-0812">Transmembrane</keyword>
<dbReference type="Gene3D" id="2.60.200.20">
    <property type="match status" value="1"/>
</dbReference>
<proteinExistence type="predicted"/>
<evidence type="ECO:0000256" key="1">
    <source>
        <dbReference type="ARBA" id="ARBA00022553"/>
    </source>
</evidence>
<dbReference type="SMART" id="SM00240">
    <property type="entry name" value="FHA"/>
    <property type="match status" value="1"/>
</dbReference>
<evidence type="ECO:0000256" key="3">
    <source>
        <dbReference type="SAM" id="Phobius"/>
    </source>
</evidence>
<feature type="compositionally biased region" description="Low complexity" evidence="2">
    <location>
        <begin position="319"/>
        <end position="335"/>
    </location>
</feature>
<dbReference type="SUPFAM" id="SSF49879">
    <property type="entry name" value="SMAD/FHA domain"/>
    <property type="match status" value="1"/>
</dbReference>
<organism evidence="5 6">
    <name type="scientific">Orlajensenia leifsoniae</name>
    <dbReference type="NCBI Taxonomy" id="2561933"/>
    <lineage>
        <taxon>Bacteria</taxon>
        <taxon>Bacillati</taxon>
        <taxon>Actinomycetota</taxon>
        <taxon>Actinomycetes</taxon>
        <taxon>Micrococcales</taxon>
        <taxon>Microbacteriaceae</taxon>
        <taxon>Orlajensenia</taxon>
    </lineage>
</organism>
<feature type="compositionally biased region" description="Acidic residues" evidence="2">
    <location>
        <begin position="353"/>
        <end position="363"/>
    </location>
</feature>
<reference evidence="5 6" key="1">
    <citation type="journal article" date="2018" name="J. Microbiol.">
        <title>Leifsonia flava sp. nov., a novel actinobacterium isolated from the rhizosphere of Aquilegia viridiflora.</title>
        <authorList>
            <person name="Cai Y."/>
            <person name="Tao W.Z."/>
            <person name="Ma Y.J."/>
            <person name="Cheng J."/>
            <person name="Zhang M.Y."/>
            <person name="Zhang Y.X."/>
        </authorList>
    </citation>
    <scope>NUCLEOTIDE SEQUENCE [LARGE SCALE GENOMIC DNA]</scope>
    <source>
        <strain evidence="5 6">SYP-B2174</strain>
    </source>
</reference>
<dbReference type="PROSITE" id="PS50006">
    <property type="entry name" value="FHA_DOMAIN"/>
    <property type="match status" value="1"/>
</dbReference>
<dbReference type="CDD" id="cd00060">
    <property type="entry name" value="FHA"/>
    <property type="match status" value="1"/>
</dbReference>
<sequence>MSTASSDPSAVIGALVAMIVVFSLVGIAVYVWDALALSRLFHRLGGESWKGWVPVLNTAEVYARGGVPAWSVVFLFIPIVNLYGLYLFVIATYRINLLFGRGAGSTVLAVLLRPLWATLLAWGSASPDPERGRMQSVPTLSERVGPLLEPAAAPRDASGYAIPPRDPAPDAAAASSAAVAAASVIPVAAPAPEQAPDLPPVAHVSIAETMGQPAARIGATTAVTDAAADAAAEPDATNPWAPREQVASASAGASRATPPAVPPAVAPVAPVAPPVVPHAEVPPAPAPPAIASPPVFFEPVPASVTPAVVPPISPPPVVAPAAGPTASAEPVAPATPATPPPPVEAPLFTPPAPEDDGSDEDDDFGHYDTVITAGRPTPAAPVEEDADDLEATVVVDRRPRVRWRLALDDGTQLDLTAPRVVLGRNPVAADPGEQALAVPDQTRTLSKTHARLILDDGEWTVTDLGSTNGVLLYDEHGGEILVDPGVAVSVADGFVLGKVAMRVTFVEENR</sequence>
<feature type="transmembrane region" description="Helical" evidence="3">
    <location>
        <begin position="12"/>
        <end position="32"/>
    </location>
</feature>
<evidence type="ECO:0000313" key="6">
    <source>
        <dbReference type="Proteomes" id="UP000298127"/>
    </source>
</evidence>
<accession>A0A4Y9QW45</accession>
<feature type="region of interest" description="Disordered" evidence="2">
    <location>
        <begin position="319"/>
        <end position="365"/>
    </location>
</feature>
<dbReference type="AlphaFoldDB" id="A0A4Y9QW45"/>
<dbReference type="InterPro" id="IPR000253">
    <property type="entry name" value="FHA_dom"/>
</dbReference>